<protein>
    <submittedName>
        <fullName evidence="5">Phage late control gene D protein (GPD)</fullName>
    </submittedName>
</protein>
<evidence type="ECO:0000259" key="3">
    <source>
        <dbReference type="Pfam" id="PF22255"/>
    </source>
</evidence>
<sequence length="364" mass="39419">MPSPVNATERIALQIGGVAHDDWLDIEVDADLLTPEAGWAFTVGLSQARLPPEVRVGALAKLRAGDALIMTGQMDELRHEVARGQHTLSVYGRDAAAVLVDCSAPLFSAQDMSLQEVVTQIVRPLGITYILLQATSPLAAKKVSIDPGDTAWGALRKAVEASGLWPWVSADGTLVVGGPDYSTPLIMRRDGQGNNLLRLAVSDNISSRYSEVTVLAQGHGSAQADGRHDCRSQVKDVSVPVYRPLVAVVGDTDSDEEVHFHARKLMADARLNSLLITTVVRGLHTAAGQLWAPGQQVRIHSEPHGIDDTFYLMHRRFSGGQPLQTLLTLREDGVWLPDSLSNSKRLSKVKGAKALWQSWEQIDG</sequence>
<dbReference type="PIRSF" id="PIRSF004440">
    <property type="entry name" value="GpP"/>
    <property type="match status" value="1"/>
</dbReference>
<reference evidence="5 6" key="1">
    <citation type="submission" date="2015-05" db="EMBL/GenBank/DDBJ databases">
        <authorList>
            <person name="Goodhead I."/>
        </authorList>
    </citation>
    <scope>NUCLEOTIDE SEQUENCE [LARGE SCALE GENOMIC DNA]</scope>
    <source>
        <strain evidence="6">morsitans</strain>
    </source>
</reference>
<proteinExistence type="predicted"/>
<dbReference type="EMBL" id="LN854557">
    <property type="protein sequence ID" value="CRL44653.1"/>
    <property type="molecule type" value="Genomic_DNA"/>
</dbReference>
<dbReference type="InterPro" id="IPR054482">
    <property type="entry name" value="NMB1110-like_3rd"/>
</dbReference>
<dbReference type="RefSeq" id="WP_166506531.1">
    <property type="nucleotide sequence ID" value="NZ_LN854557.1"/>
</dbReference>
<feature type="domain" description="Tail protein NMB1110-like C-terminal" evidence="2">
    <location>
        <begin position="268"/>
        <end position="334"/>
    </location>
</feature>
<dbReference type="SUPFAM" id="SSF69279">
    <property type="entry name" value="Phage tail proteins"/>
    <property type="match status" value="2"/>
</dbReference>
<dbReference type="Gene3D" id="2.30.300.10">
    <property type="entry name" value="Baseplate protein-like domain - beta roll fold"/>
    <property type="match status" value="1"/>
</dbReference>
<dbReference type="Proteomes" id="UP000245838">
    <property type="component" value="Chromosome sggmmb4_Chromosome"/>
</dbReference>
<organism evidence="5 6">
    <name type="scientific">Sodalis glossinidius (strain morsitans)</name>
    <dbReference type="NCBI Taxonomy" id="343509"/>
    <lineage>
        <taxon>Bacteria</taxon>
        <taxon>Pseudomonadati</taxon>
        <taxon>Pseudomonadota</taxon>
        <taxon>Gammaproteobacteria</taxon>
        <taxon>Enterobacterales</taxon>
        <taxon>Bruguierivoracaceae</taxon>
        <taxon>Sodalis</taxon>
    </lineage>
</organism>
<dbReference type="InterPro" id="IPR026276">
    <property type="entry name" value="Baseplate_GpP"/>
</dbReference>
<dbReference type="Pfam" id="PF22174">
    <property type="entry name" value="NMB1110-like_C"/>
    <property type="match status" value="1"/>
</dbReference>
<dbReference type="Gene3D" id="3.55.50.10">
    <property type="entry name" value="Baseplate protein-like domains"/>
    <property type="match status" value="1"/>
</dbReference>
<dbReference type="InterPro" id="IPR023399">
    <property type="entry name" value="Baseplate-like_2-layer_sand"/>
</dbReference>
<evidence type="ECO:0000259" key="2">
    <source>
        <dbReference type="Pfam" id="PF22174"/>
    </source>
</evidence>
<evidence type="ECO:0000259" key="1">
    <source>
        <dbReference type="Pfam" id="PF21683"/>
    </source>
</evidence>
<dbReference type="Pfam" id="PF22255">
    <property type="entry name" value="Gp44-like_2nd"/>
    <property type="match status" value="1"/>
</dbReference>
<dbReference type="InterPro" id="IPR054034">
    <property type="entry name" value="NMB1110-like_C"/>
</dbReference>
<feature type="domain" description="Baseplate hub protein gp44-like N-terminal" evidence="1">
    <location>
        <begin position="11"/>
        <end position="94"/>
    </location>
</feature>
<evidence type="ECO:0000259" key="4">
    <source>
        <dbReference type="Pfam" id="PF22630"/>
    </source>
</evidence>
<dbReference type="InterPro" id="IPR053981">
    <property type="entry name" value="Gp44/GpP-like_2nd"/>
</dbReference>
<dbReference type="Pfam" id="PF21683">
    <property type="entry name" value="GpP-like_1st"/>
    <property type="match status" value="1"/>
</dbReference>
<dbReference type="InterPro" id="IPR049354">
    <property type="entry name" value="GpP-like_N"/>
</dbReference>
<dbReference type="Gene3D" id="3.30.1920.10">
    <property type="entry name" value="Baseplate protein-like domains - 2 layer sandwich fold"/>
    <property type="match status" value="1"/>
</dbReference>
<feature type="domain" description="Tail protein NMB1110-like third" evidence="4">
    <location>
        <begin position="208"/>
        <end position="266"/>
    </location>
</feature>
<feature type="domain" description="Baseplate hub protein gp44/GpP-like second" evidence="3">
    <location>
        <begin position="96"/>
        <end position="177"/>
    </location>
</feature>
<dbReference type="AlphaFoldDB" id="A0A193QHQ2"/>
<dbReference type="Pfam" id="PF22630">
    <property type="entry name" value="NMB1110_3rd"/>
    <property type="match status" value="1"/>
</dbReference>
<accession>A0A193QHQ2</accession>
<evidence type="ECO:0000313" key="6">
    <source>
        <dbReference type="Proteomes" id="UP000245838"/>
    </source>
</evidence>
<evidence type="ECO:0000313" key="5">
    <source>
        <dbReference type="EMBL" id="CRL44653.1"/>
    </source>
</evidence>
<gene>
    <name evidence="5" type="ORF">SGGMMB4_01877</name>
</gene>
<name>A0A193QHQ2_SODGM</name>